<proteinExistence type="predicted"/>
<evidence type="ECO:0000313" key="3">
    <source>
        <dbReference type="Proteomes" id="UP000035762"/>
    </source>
</evidence>
<gene>
    <name evidence="2" type="ORF">BN961_00077</name>
</gene>
<feature type="transmembrane region" description="Helical" evidence="1">
    <location>
        <begin position="107"/>
        <end position="132"/>
    </location>
</feature>
<dbReference type="STRING" id="1035.BN961_00077"/>
<dbReference type="EMBL" id="CCAZ020000001">
    <property type="protein sequence ID" value="CEG06707.1"/>
    <property type="molecule type" value="Genomic_DNA"/>
</dbReference>
<keyword evidence="1" id="KW-0812">Transmembrane</keyword>
<dbReference type="AlphaFoldDB" id="A0A090MK66"/>
<feature type="transmembrane region" description="Helical" evidence="1">
    <location>
        <begin position="74"/>
        <end position="95"/>
    </location>
</feature>
<accession>A0A090MK66</accession>
<feature type="transmembrane region" description="Helical" evidence="1">
    <location>
        <begin position="42"/>
        <end position="67"/>
    </location>
</feature>
<reference evidence="2 3" key="1">
    <citation type="journal article" date="2014" name="Genome Announc.">
        <title>Genome Sequence of Afipia felis Strain 76713, Isolated in Hospital Water Using an Amoeba Co-Culture Procedure.</title>
        <authorList>
            <person name="Benamar S."/>
            <person name="La Scola B."/>
            <person name="Croce O."/>
        </authorList>
    </citation>
    <scope>NUCLEOTIDE SEQUENCE [LARGE SCALE GENOMIC DNA]</scope>
    <source>
        <strain evidence="2 3">76713</strain>
    </source>
</reference>
<evidence type="ECO:0000256" key="1">
    <source>
        <dbReference type="SAM" id="Phobius"/>
    </source>
</evidence>
<name>A0A090MK66_AFIFE</name>
<keyword evidence="1" id="KW-1133">Transmembrane helix</keyword>
<keyword evidence="1" id="KW-0472">Membrane</keyword>
<sequence>MTLILLAVFLTIAFCVVAYNLAIYALPFSVGLMAAQSAWTAGAGIVMSAFAAITAALLSIAVVIAVLGFAKGPILRLIALAIFAVPAVIAGYAVVHGVAKHTIDSTIALNLLCGAGGLFIGVASIVNLNALAKDMLSC</sequence>
<dbReference type="RefSeq" id="WP_048755516.1">
    <property type="nucleotide sequence ID" value="NZ_CCAZ020000001.1"/>
</dbReference>
<comment type="caution">
    <text evidence="2">The sequence shown here is derived from an EMBL/GenBank/DDBJ whole genome shotgun (WGS) entry which is preliminary data.</text>
</comment>
<dbReference type="OrthoDB" id="7778592at2"/>
<organism evidence="2 3">
    <name type="scientific">Afipia felis</name>
    <name type="common">Cat scratch disease bacillus</name>
    <dbReference type="NCBI Taxonomy" id="1035"/>
    <lineage>
        <taxon>Bacteria</taxon>
        <taxon>Pseudomonadati</taxon>
        <taxon>Pseudomonadota</taxon>
        <taxon>Alphaproteobacteria</taxon>
        <taxon>Hyphomicrobiales</taxon>
        <taxon>Nitrobacteraceae</taxon>
        <taxon>Afipia</taxon>
    </lineage>
</organism>
<evidence type="ECO:0000313" key="2">
    <source>
        <dbReference type="EMBL" id="CEG06707.1"/>
    </source>
</evidence>
<dbReference type="Proteomes" id="UP000035762">
    <property type="component" value="Unassembled WGS sequence"/>
</dbReference>
<protein>
    <submittedName>
        <fullName evidence="2">Uncharacterized protein</fullName>
    </submittedName>
</protein>
<keyword evidence="3" id="KW-1185">Reference proteome</keyword>